<dbReference type="InParanoid" id="C1E4G9"/>
<evidence type="ECO:0000313" key="3">
    <source>
        <dbReference type="Proteomes" id="UP000002009"/>
    </source>
</evidence>
<dbReference type="KEGG" id="mis:MICPUN_58033"/>
<feature type="region of interest" description="Disordered" evidence="1">
    <location>
        <begin position="396"/>
        <end position="428"/>
    </location>
</feature>
<gene>
    <name evidence="2" type="ORF">MICPUN_58033</name>
</gene>
<reference evidence="2 3" key="1">
    <citation type="journal article" date="2009" name="Science">
        <title>Green evolution and dynamic adaptations revealed by genomes of the marine picoeukaryotes Micromonas.</title>
        <authorList>
            <person name="Worden A.Z."/>
            <person name="Lee J.H."/>
            <person name="Mock T."/>
            <person name="Rouze P."/>
            <person name="Simmons M.P."/>
            <person name="Aerts A.L."/>
            <person name="Allen A.E."/>
            <person name="Cuvelier M.L."/>
            <person name="Derelle E."/>
            <person name="Everett M.V."/>
            <person name="Foulon E."/>
            <person name="Grimwood J."/>
            <person name="Gundlach H."/>
            <person name="Henrissat B."/>
            <person name="Napoli C."/>
            <person name="McDonald S.M."/>
            <person name="Parker M.S."/>
            <person name="Rombauts S."/>
            <person name="Salamov A."/>
            <person name="Von Dassow P."/>
            <person name="Badger J.H."/>
            <person name="Coutinho P.M."/>
            <person name="Demir E."/>
            <person name="Dubchak I."/>
            <person name="Gentemann C."/>
            <person name="Eikrem W."/>
            <person name="Gready J.E."/>
            <person name="John U."/>
            <person name="Lanier W."/>
            <person name="Lindquist E.A."/>
            <person name="Lucas S."/>
            <person name="Mayer K.F."/>
            <person name="Moreau H."/>
            <person name="Not F."/>
            <person name="Otillar R."/>
            <person name="Panaud O."/>
            <person name="Pangilinan J."/>
            <person name="Paulsen I."/>
            <person name="Piegu B."/>
            <person name="Poliakov A."/>
            <person name="Robbens S."/>
            <person name="Schmutz J."/>
            <person name="Toulza E."/>
            <person name="Wyss T."/>
            <person name="Zelensky A."/>
            <person name="Zhou K."/>
            <person name="Armbrust E.V."/>
            <person name="Bhattacharya D."/>
            <person name="Goodenough U.W."/>
            <person name="Van de Peer Y."/>
            <person name="Grigoriev I.V."/>
        </authorList>
    </citation>
    <scope>NUCLEOTIDE SEQUENCE [LARGE SCALE GENOMIC DNA]</scope>
    <source>
        <strain evidence="3">RCC299 / NOUM17</strain>
    </source>
</reference>
<feature type="compositionally biased region" description="Acidic residues" evidence="1">
    <location>
        <begin position="673"/>
        <end position="697"/>
    </location>
</feature>
<dbReference type="Proteomes" id="UP000002009">
    <property type="component" value="Chromosome 4"/>
</dbReference>
<name>C1E4G9_MICCC</name>
<accession>C1E4G9</accession>
<feature type="region of interest" description="Disordered" evidence="1">
    <location>
        <begin position="313"/>
        <end position="364"/>
    </location>
</feature>
<dbReference type="OrthoDB" id="547231at2759"/>
<feature type="compositionally biased region" description="Acidic residues" evidence="1">
    <location>
        <begin position="150"/>
        <end position="171"/>
    </location>
</feature>
<organism evidence="2 3">
    <name type="scientific">Micromonas commoda (strain RCC299 / NOUM17 / CCMP2709)</name>
    <name type="common">Picoplanktonic green alga</name>
    <dbReference type="NCBI Taxonomy" id="296587"/>
    <lineage>
        <taxon>Eukaryota</taxon>
        <taxon>Viridiplantae</taxon>
        <taxon>Chlorophyta</taxon>
        <taxon>Mamiellophyceae</taxon>
        <taxon>Mamiellales</taxon>
        <taxon>Mamiellaceae</taxon>
        <taxon>Micromonas</taxon>
    </lineage>
</organism>
<protein>
    <submittedName>
        <fullName evidence="2">Uncharacterized protein</fullName>
    </submittedName>
</protein>
<dbReference type="AlphaFoldDB" id="C1E4G9"/>
<proteinExistence type="predicted"/>
<dbReference type="SUPFAM" id="SSF50998">
    <property type="entry name" value="Quinoprotein alcohol dehydrogenase-like"/>
    <property type="match status" value="1"/>
</dbReference>
<evidence type="ECO:0000256" key="1">
    <source>
        <dbReference type="SAM" id="MobiDB-lite"/>
    </source>
</evidence>
<dbReference type="GeneID" id="8242748"/>
<feature type="compositionally biased region" description="Pro residues" evidence="1">
    <location>
        <begin position="127"/>
        <end position="142"/>
    </location>
</feature>
<feature type="compositionally biased region" description="Acidic residues" evidence="1">
    <location>
        <begin position="179"/>
        <end position="188"/>
    </location>
</feature>
<feature type="region of interest" description="Disordered" evidence="1">
    <location>
        <begin position="776"/>
        <end position="856"/>
    </location>
</feature>
<dbReference type="RefSeq" id="XP_002501857.1">
    <property type="nucleotide sequence ID" value="XM_002501811.1"/>
</dbReference>
<feature type="compositionally biased region" description="Basic and acidic residues" evidence="1">
    <location>
        <begin position="313"/>
        <end position="340"/>
    </location>
</feature>
<feature type="region of interest" description="Disordered" evidence="1">
    <location>
        <begin position="124"/>
        <end position="190"/>
    </location>
</feature>
<feature type="region of interest" description="Disordered" evidence="1">
    <location>
        <begin position="244"/>
        <end position="270"/>
    </location>
</feature>
<feature type="compositionally biased region" description="Basic and acidic residues" evidence="1">
    <location>
        <begin position="698"/>
        <end position="720"/>
    </location>
</feature>
<dbReference type="OMA" id="QANECKL"/>
<dbReference type="EMBL" id="CP001325">
    <property type="protein sequence ID" value="ACO63115.1"/>
    <property type="molecule type" value="Genomic_DNA"/>
</dbReference>
<dbReference type="InterPro" id="IPR011047">
    <property type="entry name" value="Quinoprotein_ADH-like_sf"/>
</dbReference>
<feature type="region of interest" description="Disordered" evidence="1">
    <location>
        <begin position="668"/>
        <end position="720"/>
    </location>
</feature>
<feature type="compositionally biased region" description="Gly residues" evidence="1">
    <location>
        <begin position="404"/>
        <end position="415"/>
    </location>
</feature>
<sequence length="934" mass="95020">MGRLLDGLTDAEYNPHSAVCKLPQPFRMLDKLLSRLVDDAVNLAVERDEARLAARGIAEGTEVLTPSRVVPDVGGVTCVAASADGAWVFAGNDEGELVVVNASSGSVASRTRVLAGSIAAVDAVAVDPPPPPPPRPPTPPPEDTAREGDEGAEGADAEGADADADGPEEEVEKEKEEEAPPGDGDDEGGAVALAGLALDDIAAAAGGLSPADLRPLYLVAVAGVGGDVVVVAVDPIEGKIPSERSSTPVVAAGDAPVTRRSDETNDGDGTLGTLVATARFSPDGTALAVTCGGGALAVYAIAKPPVEAFIVSKDDETTTKGEEAKRSGDGEGDDAAKEDDAKEGEEEDAGKGEEGVAEGEAGEGKSDVDFVAAAAKAPRLTVLTWLPADAAARSFGPFRREGGDSPGGDSPGGDSPGAANADPSDVGRVGAPTLHFRLTGGRADAAFVTWRGVNRLAMFQLTGATNAPSRLAVVPTLRGESRGAEEEVAGSDSGLDGPPVATAPAGDWTLPFPISASASGDGGALLALAMIDGSVVLFNARLGAVAKTFRRIGNYGPGLDGYDPTAPPAVHVDDSCVSERTANTPLAIAALSFWTGDTSDERRRSLVAATEAGWLAVFDLDAASSRADVNPSPVTIRPRGDARVPTAGLTCQTAGSLAFACGVEPFASKEGSLGEDGDDDENENENENEREDGENREDDASAEKRSPETEEASARDDGDVGKAAATRWFFRLVDVTGGEGSDLPAALDPPEGHAFAVSPAGIVVHAFAGGNLAVVGSNELPRPAKGPTPDPGAAEEEGGDAGGTDAAEGGGAAEEGGDSPENSRGVATRLCLYALPTRGERKPPSGVPPRRVSEVERASLTPKGANLAAARALHPPDVVGVVLARLRASRGGAEERSKRMRWRHDEILGKLSRDAKVAAMSAVVDKRFALGPAR</sequence>
<evidence type="ECO:0000313" key="2">
    <source>
        <dbReference type="EMBL" id="ACO63115.1"/>
    </source>
</evidence>
<keyword evidence="3" id="KW-1185">Reference proteome</keyword>